<gene>
    <name evidence="2" type="ORF">GCM10017044_04670</name>
</gene>
<comment type="caution">
    <text evidence="2">The sequence shown here is derived from an EMBL/GenBank/DDBJ whole genome shotgun (WGS) entry which is preliminary data.</text>
</comment>
<proteinExistence type="predicted"/>
<name>A0A919AMA8_9PROT</name>
<sequence length="72" mass="8902">MRQIMSDYNNLSDPYDRDDYSDWMTADNHRRNQRRNQRGDAEDYSDNPFMGRAKSRKQARRYRNRRDESFGF</sequence>
<evidence type="ECO:0000313" key="3">
    <source>
        <dbReference type="Proteomes" id="UP000630923"/>
    </source>
</evidence>
<keyword evidence="3" id="KW-1185">Reference proteome</keyword>
<reference evidence="2" key="1">
    <citation type="journal article" date="2014" name="Int. J. Syst. Evol. Microbiol.">
        <title>Complete genome sequence of Corynebacterium casei LMG S-19264T (=DSM 44701T), isolated from a smear-ripened cheese.</title>
        <authorList>
            <consortium name="US DOE Joint Genome Institute (JGI-PGF)"/>
            <person name="Walter F."/>
            <person name="Albersmeier A."/>
            <person name="Kalinowski J."/>
            <person name="Ruckert C."/>
        </authorList>
    </citation>
    <scope>NUCLEOTIDE SEQUENCE</scope>
    <source>
        <strain evidence="2">KCTC 42590</strain>
    </source>
</reference>
<accession>A0A919AMA8</accession>
<dbReference type="EMBL" id="BNCI01000001">
    <property type="protein sequence ID" value="GHF13659.1"/>
    <property type="molecule type" value="Genomic_DNA"/>
</dbReference>
<feature type="compositionally biased region" description="Basic residues" evidence="1">
    <location>
        <begin position="53"/>
        <end position="64"/>
    </location>
</feature>
<protein>
    <submittedName>
        <fullName evidence="2">Uncharacterized protein</fullName>
    </submittedName>
</protein>
<feature type="compositionally biased region" description="Polar residues" evidence="1">
    <location>
        <begin position="1"/>
        <end position="12"/>
    </location>
</feature>
<evidence type="ECO:0000313" key="2">
    <source>
        <dbReference type="EMBL" id="GHF13659.1"/>
    </source>
</evidence>
<feature type="region of interest" description="Disordered" evidence="1">
    <location>
        <begin position="1"/>
        <end position="72"/>
    </location>
</feature>
<evidence type="ECO:0000256" key="1">
    <source>
        <dbReference type="SAM" id="MobiDB-lite"/>
    </source>
</evidence>
<dbReference type="AlphaFoldDB" id="A0A919AMA8"/>
<reference evidence="2" key="2">
    <citation type="submission" date="2020-09" db="EMBL/GenBank/DDBJ databases">
        <authorList>
            <person name="Sun Q."/>
            <person name="Kim S."/>
        </authorList>
    </citation>
    <scope>NUCLEOTIDE SEQUENCE</scope>
    <source>
        <strain evidence="2">KCTC 42590</strain>
    </source>
</reference>
<organism evidence="2 3">
    <name type="scientific">Kordiimonas sediminis</name>
    <dbReference type="NCBI Taxonomy" id="1735581"/>
    <lineage>
        <taxon>Bacteria</taxon>
        <taxon>Pseudomonadati</taxon>
        <taxon>Pseudomonadota</taxon>
        <taxon>Alphaproteobacteria</taxon>
        <taxon>Kordiimonadales</taxon>
        <taxon>Kordiimonadaceae</taxon>
        <taxon>Kordiimonas</taxon>
    </lineage>
</organism>
<dbReference type="Proteomes" id="UP000630923">
    <property type="component" value="Unassembled WGS sequence"/>
</dbReference>